<feature type="domain" description="DUF4283" evidence="2">
    <location>
        <begin position="63"/>
        <end position="146"/>
    </location>
</feature>
<accession>A0A8T3B344</accession>
<dbReference type="InterPro" id="IPR040256">
    <property type="entry name" value="At4g02000-like"/>
</dbReference>
<dbReference type="PANTHER" id="PTHR31286">
    <property type="entry name" value="GLYCINE-RICH CELL WALL STRUCTURAL PROTEIN 1.8-LIKE"/>
    <property type="match status" value="1"/>
</dbReference>
<dbReference type="OrthoDB" id="785009at2759"/>
<feature type="region of interest" description="Disordered" evidence="1">
    <location>
        <begin position="246"/>
        <end position="332"/>
    </location>
</feature>
<dbReference type="InterPro" id="IPR025558">
    <property type="entry name" value="DUF4283"/>
</dbReference>
<evidence type="ECO:0000259" key="2">
    <source>
        <dbReference type="Pfam" id="PF14111"/>
    </source>
</evidence>
<organism evidence="3 4">
    <name type="scientific">Dendrobium nobile</name>
    <name type="common">Orchid</name>
    <dbReference type="NCBI Taxonomy" id="94219"/>
    <lineage>
        <taxon>Eukaryota</taxon>
        <taxon>Viridiplantae</taxon>
        <taxon>Streptophyta</taxon>
        <taxon>Embryophyta</taxon>
        <taxon>Tracheophyta</taxon>
        <taxon>Spermatophyta</taxon>
        <taxon>Magnoliopsida</taxon>
        <taxon>Liliopsida</taxon>
        <taxon>Asparagales</taxon>
        <taxon>Orchidaceae</taxon>
        <taxon>Epidendroideae</taxon>
        <taxon>Malaxideae</taxon>
        <taxon>Dendrobiinae</taxon>
        <taxon>Dendrobium</taxon>
    </lineage>
</organism>
<sequence>MDPFSSMDFPPLSTSAGGSSPPAKNWKNIVIEADPVTKDLPLSHLPLEPAIVPFAGERLVKGSEHWNLCLVGNSGCRRPYYEALLGAIRKTWTLKASMQLLTLSDGFFLLGFSTLEDYEMAWSKGVWFFLGRPFLLQKWSTKFRPKHENFSSVPIWVKIQDLPLVCWNSEGISRIARKIGIHLVVDALTAQRTRLSFAHVCIQVTADDSFPDEIPISIEDEVFSLKIQYEWKPTICEFCKSLVHPSSSCPKKPDPTTIPEQQNLPRSNVSRGRSRSRKPPTHPTGPAATPQKTNFVGQNRIPADLPSTSLNQSNDVIAKNPKIQQPESSTPRLIPAVLSGMVSTS</sequence>
<dbReference type="Proteomes" id="UP000829196">
    <property type="component" value="Unassembled WGS sequence"/>
</dbReference>
<feature type="compositionally biased region" description="Polar residues" evidence="1">
    <location>
        <begin position="306"/>
        <end position="315"/>
    </location>
</feature>
<dbReference type="PANTHER" id="PTHR31286:SF180">
    <property type="entry name" value="OS10G0362600 PROTEIN"/>
    <property type="match status" value="1"/>
</dbReference>
<gene>
    <name evidence="3" type="ORF">KFK09_014934</name>
</gene>
<proteinExistence type="predicted"/>
<dbReference type="Pfam" id="PF14111">
    <property type="entry name" value="DUF4283"/>
    <property type="match status" value="1"/>
</dbReference>
<reference evidence="3" key="1">
    <citation type="journal article" date="2022" name="Front. Genet.">
        <title>Chromosome-Scale Assembly of the Dendrobium nobile Genome Provides Insights Into the Molecular Mechanism of the Biosynthesis of the Medicinal Active Ingredient of Dendrobium.</title>
        <authorList>
            <person name="Xu Q."/>
            <person name="Niu S.-C."/>
            <person name="Li K.-L."/>
            <person name="Zheng P.-J."/>
            <person name="Zhang X.-J."/>
            <person name="Jia Y."/>
            <person name="Liu Y."/>
            <person name="Niu Y.-X."/>
            <person name="Yu L.-H."/>
            <person name="Chen D.-F."/>
            <person name="Zhang G.-Q."/>
        </authorList>
    </citation>
    <scope>NUCLEOTIDE SEQUENCE</scope>
    <source>
        <tissue evidence="3">Leaf</tissue>
    </source>
</reference>
<protein>
    <recommendedName>
        <fullName evidence="2">DUF4283 domain-containing protein</fullName>
    </recommendedName>
</protein>
<feature type="region of interest" description="Disordered" evidence="1">
    <location>
        <begin position="1"/>
        <end position="22"/>
    </location>
</feature>
<evidence type="ECO:0000313" key="3">
    <source>
        <dbReference type="EMBL" id="KAI0503987.1"/>
    </source>
</evidence>
<keyword evidence="4" id="KW-1185">Reference proteome</keyword>
<dbReference type="AlphaFoldDB" id="A0A8T3B344"/>
<evidence type="ECO:0000256" key="1">
    <source>
        <dbReference type="SAM" id="MobiDB-lite"/>
    </source>
</evidence>
<feature type="compositionally biased region" description="Polar residues" evidence="1">
    <location>
        <begin position="322"/>
        <end position="331"/>
    </location>
</feature>
<comment type="caution">
    <text evidence="3">The sequence shown here is derived from an EMBL/GenBank/DDBJ whole genome shotgun (WGS) entry which is preliminary data.</text>
</comment>
<dbReference type="EMBL" id="JAGYWB010000011">
    <property type="protein sequence ID" value="KAI0503987.1"/>
    <property type="molecule type" value="Genomic_DNA"/>
</dbReference>
<name>A0A8T3B344_DENNO</name>
<evidence type="ECO:0000313" key="4">
    <source>
        <dbReference type="Proteomes" id="UP000829196"/>
    </source>
</evidence>